<keyword evidence="1" id="KW-0805">Transcription regulation</keyword>
<dbReference type="Pfam" id="PF00356">
    <property type="entry name" value="LacI"/>
    <property type="match status" value="1"/>
</dbReference>
<proteinExistence type="predicted"/>
<dbReference type="RefSeq" id="WP_262875121.1">
    <property type="nucleotide sequence ID" value="NZ_BAABKW010000007.1"/>
</dbReference>
<dbReference type="InterPro" id="IPR000843">
    <property type="entry name" value="HTH_LacI"/>
</dbReference>
<protein>
    <submittedName>
        <fullName evidence="5">LacI family DNA-binding transcriptional regulator</fullName>
    </submittedName>
</protein>
<evidence type="ECO:0000256" key="1">
    <source>
        <dbReference type="ARBA" id="ARBA00023015"/>
    </source>
</evidence>
<evidence type="ECO:0000313" key="5">
    <source>
        <dbReference type="EMBL" id="MFC7270190.1"/>
    </source>
</evidence>
<dbReference type="GO" id="GO:0003677">
    <property type="term" value="F:DNA binding"/>
    <property type="evidence" value="ECO:0007669"/>
    <property type="project" value="UniProtKB-KW"/>
</dbReference>
<dbReference type="PANTHER" id="PTHR30146:SF109">
    <property type="entry name" value="HTH-TYPE TRANSCRIPTIONAL REGULATOR GALS"/>
    <property type="match status" value="1"/>
</dbReference>
<evidence type="ECO:0000256" key="3">
    <source>
        <dbReference type="ARBA" id="ARBA00023163"/>
    </source>
</evidence>
<accession>A0ABW2HKZ3</accession>
<dbReference type="EMBL" id="JBHTBE010000004">
    <property type="protein sequence ID" value="MFC7270190.1"/>
    <property type="molecule type" value="Genomic_DNA"/>
</dbReference>
<gene>
    <name evidence="5" type="ORF">ACFQRL_14595</name>
</gene>
<dbReference type="Pfam" id="PF13377">
    <property type="entry name" value="Peripla_BP_3"/>
    <property type="match status" value="1"/>
</dbReference>
<sequence>MTGIDDVARAAGVSTATVSRALSGRGVVSAATREKVLAVAGELGYVVSVAASSLASGRAQSIGVLVPLPDLWFFSTVVSAISGRLLPHGYDITLFNLTENPAERRVLFDRSLRRGRIDGLIVLSAWLSAAEQAELAALDVPVVGIGPSPALPTLVVDDVAVGRAATAHLLALGHRDIAHIGQSDGDDFHIPTLRRRGWEQALTDAGIAPRDDLYAAGDFTLEGGRAAARRLLTGPAPTAIFAASDEMAVGALVAARDLGLAVPGDVSIVGVDGHELSRFFDLSTVDQFPHAQGERVADAMLAALGELEAPAEVGLPFELVVRGSSAAPPA</sequence>
<keyword evidence="2 5" id="KW-0238">DNA-binding</keyword>
<dbReference type="InterPro" id="IPR010982">
    <property type="entry name" value="Lambda_DNA-bd_dom_sf"/>
</dbReference>
<dbReference type="PROSITE" id="PS00356">
    <property type="entry name" value="HTH_LACI_1"/>
    <property type="match status" value="1"/>
</dbReference>
<dbReference type="SMART" id="SM00354">
    <property type="entry name" value="HTH_LACI"/>
    <property type="match status" value="1"/>
</dbReference>
<dbReference type="InterPro" id="IPR028082">
    <property type="entry name" value="Peripla_BP_I"/>
</dbReference>
<dbReference type="Proteomes" id="UP001596507">
    <property type="component" value="Unassembled WGS sequence"/>
</dbReference>
<dbReference type="PANTHER" id="PTHR30146">
    <property type="entry name" value="LACI-RELATED TRANSCRIPTIONAL REPRESSOR"/>
    <property type="match status" value="1"/>
</dbReference>
<dbReference type="SUPFAM" id="SSF47413">
    <property type="entry name" value="lambda repressor-like DNA-binding domains"/>
    <property type="match status" value="1"/>
</dbReference>
<organism evidence="5 6">
    <name type="scientific">Microbacterium fluvii</name>
    <dbReference type="NCBI Taxonomy" id="415215"/>
    <lineage>
        <taxon>Bacteria</taxon>
        <taxon>Bacillati</taxon>
        <taxon>Actinomycetota</taxon>
        <taxon>Actinomycetes</taxon>
        <taxon>Micrococcales</taxon>
        <taxon>Microbacteriaceae</taxon>
        <taxon>Microbacterium</taxon>
    </lineage>
</organism>
<dbReference type="Gene3D" id="3.40.50.2300">
    <property type="match status" value="2"/>
</dbReference>
<evidence type="ECO:0000313" key="6">
    <source>
        <dbReference type="Proteomes" id="UP001596507"/>
    </source>
</evidence>
<dbReference type="PROSITE" id="PS50932">
    <property type="entry name" value="HTH_LACI_2"/>
    <property type="match status" value="1"/>
</dbReference>
<dbReference type="Gene3D" id="1.10.260.40">
    <property type="entry name" value="lambda repressor-like DNA-binding domains"/>
    <property type="match status" value="1"/>
</dbReference>
<dbReference type="SUPFAM" id="SSF53822">
    <property type="entry name" value="Periplasmic binding protein-like I"/>
    <property type="match status" value="1"/>
</dbReference>
<evidence type="ECO:0000256" key="2">
    <source>
        <dbReference type="ARBA" id="ARBA00023125"/>
    </source>
</evidence>
<dbReference type="InterPro" id="IPR046335">
    <property type="entry name" value="LacI/GalR-like_sensor"/>
</dbReference>
<comment type="caution">
    <text evidence="5">The sequence shown here is derived from an EMBL/GenBank/DDBJ whole genome shotgun (WGS) entry which is preliminary data.</text>
</comment>
<keyword evidence="6" id="KW-1185">Reference proteome</keyword>
<feature type="domain" description="HTH lacI-type" evidence="4">
    <location>
        <begin position="2"/>
        <end position="56"/>
    </location>
</feature>
<dbReference type="CDD" id="cd01392">
    <property type="entry name" value="HTH_LacI"/>
    <property type="match status" value="1"/>
</dbReference>
<evidence type="ECO:0000259" key="4">
    <source>
        <dbReference type="PROSITE" id="PS50932"/>
    </source>
</evidence>
<dbReference type="CDD" id="cd06267">
    <property type="entry name" value="PBP1_LacI_sugar_binding-like"/>
    <property type="match status" value="1"/>
</dbReference>
<keyword evidence="3" id="KW-0804">Transcription</keyword>
<name>A0ABW2HKZ3_9MICO</name>
<reference evidence="6" key="1">
    <citation type="journal article" date="2019" name="Int. J. Syst. Evol. Microbiol.">
        <title>The Global Catalogue of Microorganisms (GCM) 10K type strain sequencing project: providing services to taxonomists for standard genome sequencing and annotation.</title>
        <authorList>
            <consortium name="The Broad Institute Genomics Platform"/>
            <consortium name="The Broad Institute Genome Sequencing Center for Infectious Disease"/>
            <person name="Wu L."/>
            <person name="Ma J."/>
        </authorList>
    </citation>
    <scope>NUCLEOTIDE SEQUENCE [LARGE SCALE GENOMIC DNA]</scope>
    <source>
        <strain evidence="6">CGMCC 1.15772</strain>
    </source>
</reference>